<dbReference type="GO" id="GO:0008531">
    <property type="term" value="F:riboflavin kinase activity"/>
    <property type="evidence" value="ECO:0007669"/>
    <property type="project" value="UniProtKB-UniRule"/>
</dbReference>
<dbReference type="InterPro" id="IPR015864">
    <property type="entry name" value="FAD_synthase"/>
</dbReference>
<dbReference type="OrthoDB" id="9803667at2"/>
<evidence type="ECO:0000256" key="9">
    <source>
        <dbReference type="ARBA" id="ARBA00022777"/>
    </source>
</evidence>
<keyword evidence="7 15" id="KW-0548">Nucleotidyltransferase</keyword>
<dbReference type="SMART" id="SM00904">
    <property type="entry name" value="Flavokinase"/>
    <property type="match status" value="1"/>
</dbReference>
<keyword evidence="18" id="KW-1185">Reference proteome</keyword>
<dbReference type="Pfam" id="PF06574">
    <property type="entry name" value="FAD_syn"/>
    <property type="match status" value="1"/>
</dbReference>
<dbReference type="AlphaFoldDB" id="A0A2U3DAB8"/>
<dbReference type="UniPathway" id="UPA00276">
    <property type="reaction ID" value="UER00406"/>
</dbReference>
<evidence type="ECO:0000256" key="12">
    <source>
        <dbReference type="ARBA" id="ARBA00023268"/>
    </source>
</evidence>
<dbReference type="GO" id="GO:0006747">
    <property type="term" value="P:FAD biosynthetic process"/>
    <property type="evidence" value="ECO:0007669"/>
    <property type="project" value="UniProtKB-UniRule"/>
</dbReference>
<evidence type="ECO:0000259" key="16">
    <source>
        <dbReference type="SMART" id="SM00904"/>
    </source>
</evidence>
<dbReference type="InterPro" id="IPR023468">
    <property type="entry name" value="Riboflavin_kinase"/>
</dbReference>
<keyword evidence="6 15" id="KW-0808">Transferase</keyword>
<dbReference type="GO" id="GO:0009231">
    <property type="term" value="P:riboflavin biosynthetic process"/>
    <property type="evidence" value="ECO:0007669"/>
    <property type="project" value="InterPro"/>
</dbReference>
<evidence type="ECO:0000256" key="7">
    <source>
        <dbReference type="ARBA" id="ARBA00022695"/>
    </source>
</evidence>
<dbReference type="NCBIfam" id="NF004162">
    <property type="entry name" value="PRK05627.1-5"/>
    <property type="match status" value="1"/>
</dbReference>
<comment type="similarity">
    <text evidence="15">Belongs to the ribF family.</text>
</comment>
<keyword evidence="12" id="KW-0511">Multifunctional enzyme</keyword>
<evidence type="ECO:0000256" key="14">
    <source>
        <dbReference type="ARBA" id="ARBA00049494"/>
    </source>
</evidence>
<dbReference type="FunFam" id="2.40.30.30:FF:000003">
    <property type="entry name" value="Riboflavin biosynthesis protein"/>
    <property type="match status" value="1"/>
</dbReference>
<dbReference type="EMBL" id="MPDK01000005">
    <property type="protein sequence ID" value="PWI58224.1"/>
    <property type="molecule type" value="Genomic_DNA"/>
</dbReference>
<reference evidence="17 18" key="1">
    <citation type="submission" date="2016-11" db="EMBL/GenBank/DDBJ databases">
        <title>Comparative genomics of Acidibacillus ferroxidans species.</title>
        <authorList>
            <person name="Oliveira G."/>
            <person name="Nunes G."/>
            <person name="Oliveira R."/>
            <person name="Araujo F."/>
            <person name="Salim A."/>
            <person name="Scholte L."/>
            <person name="Morais D."/>
            <person name="Nancucheo I."/>
            <person name="Johnson D.B."/>
            <person name="Grail B."/>
            <person name="Bittencourt J."/>
            <person name="Valadares R."/>
        </authorList>
    </citation>
    <scope>NUCLEOTIDE SEQUENCE [LARGE SCALE GENOMIC DNA]</scope>
    <source>
        <strain evidence="17 18">Y002</strain>
    </source>
</reference>
<evidence type="ECO:0000256" key="5">
    <source>
        <dbReference type="ARBA" id="ARBA00022643"/>
    </source>
</evidence>
<keyword evidence="9 15" id="KW-0418">Kinase</keyword>
<sequence length="315" mass="35423">MTKPTLIQLDGSPIPEKATQRTFAIGKFDGIHIAHQAVISRAVEVAKKLHATASLFTFDPHPRFALTGDTAYERLLTPLKERARIAATLGIATTFVAQFDTRFQQQSAKEFMEHYLLPLGACHLVVGYDFRFGKNGRYTPEDLIEIGRTYNILVDVVQPIDCDGIPVSSSVIRKKLEEGDIARATRLLGRPYRVRGQVSKGDQRGREIGFPTANLSLSENYVLPKSGVYIVDVWILGEKRRAVMNIGTRPTIYEDGVLSVEVHIPDFAGDLYGIQLDVDFLHYVREERRFSSLMELQEQLARDVHTAIVWVTPIQ</sequence>
<dbReference type="FunFam" id="3.40.50.620:FF:000021">
    <property type="entry name" value="Riboflavin biosynthesis protein"/>
    <property type="match status" value="1"/>
</dbReference>
<evidence type="ECO:0000256" key="13">
    <source>
        <dbReference type="ARBA" id="ARBA00047880"/>
    </source>
</evidence>
<dbReference type="PANTHER" id="PTHR22749:SF6">
    <property type="entry name" value="RIBOFLAVIN KINASE"/>
    <property type="match status" value="1"/>
</dbReference>
<dbReference type="EC" id="2.7.1.26" evidence="15"/>
<gene>
    <name evidence="17" type="ORF">BM613_04650</name>
</gene>
<dbReference type="GO" id="GO:0005524">
    <property type="term" value="F:ATP binding"/>
    <property type="evidence" value="ECO:0007669"/>
    <property type="project" value="UniProtKB-UniRule"/>
</dbReference>
<keyword evidence="5 15" id="KW-0288">FMN</keyword>
<dbReference type="CDD" id="cd02064">
    <property type="entry name" value="FAD_synthetase_N"/>
    <property type="match status" value="1"/>
</dbReference>
<keyword evidence="11 15" id="KW-0067">ATP-binding</keyword>
<dbReference type="InterPro" id="IPR014729">
    <property type="entry name" value="Rossmann-like_a/b/a_fold"/>
</dbReference>
<comment type="pathway">
    <text evidence="3 15">Cofactor biosynthesis; FMN biosynthesis; FMN from riboflavin (ATP route): step 1/1.</text>
</comment>
<comment type="caution">
    <text evidence="17">The sequence shown here is derived from an EMBL/GenBank/DDBJ whole genome shotgun (WGS) entry which is preliminary data.</text>
</comment>
<comment type="pathway">
    <text evidence="2 15">Cofactor biosynthesis; FAD biosynthesis; FAD from FMN: step 1/1.</text>
</comment>
<dbReference type="GO" id="GO:0003919">
    <property type="term" value="F:FMN adenylyltransferase activity"/>
    <property type="evidence" value="ECO:0007669"/>
    <property type="project" value="UniProtKB-UniRule"/>
</dbReference>
<dbReference type="UniPathway" id="UPA00277">
    <property type="reaction ID" value="UER00407"/>
</dbReference>
<dbReference type="Gene3D" id="3.40.50.620">
    <property type="entry name" value="HUPs"/>
    <property type="match status" value="1"/>
</dbReference>
<evidence type="ECO:0000313" key="18">
    <source>
        <dbReference type="Proteomes" id="UP000245380"/>
    </source>
</evidence>
<feature type="domain" description="Riboflavin kinase" evidence="16">
    <location>
        <begin position="187"/>
        <end position="312"/>
    </location>
</feature>
<evidence type="ECO:0000256" key="15">
    <source>
        <dbReference type="PIRNR" id="PIRNR004491"/>
    </source>
</evidence>
<evidence type="ECO:0000256" key="3">
    <source>
        <dbReference type="ARBA" id="ARBA00005201"/>
    </source>
</evidence>
<dbReference type="InterPro" id="IPR002606">
    <property type="entry name" value="Riboflavin_kinase_bac"/>
</dbReference>
<keyword evidence="10 15" id="KW-0274">FAD</keyword>
<evidence type="ECO:0000256" key="6">
    <source>
        <dbReference type="ARBA" id="ARBA00022679"/>
    </source>
</evidence>
<dbReference type="RefSeq" id="WP_109430015.1">
    <property type="nucleotide sequence ID" value="NZ_MPDK01000005.1"/>
</dbReference>
<dbReference type="Pfam" id="PF01687">
    <property type="entry name" value="Flavokinase"/>
    <property type="match status" value="1"/>
</dbReference>
<dbReference type="GO" id="GO:0009398">
    <property type="term" value="P:FMN biosynthetic process"/>
    <property type="evidence" value="ECO:0007669"/>
    <property type="project" value="UniProtKB-UniRule"/>
</dbReference>
<accession>A0A2U3DAB8</accession>
<proteinExistence type="inferred from homology"/>
<dbReference type="PANTHER" id="PTHR22749">
    <property type="entry name" value="RIBOFLAVIN KINASE/FMN ADENYLYLTRANSFERASE"/>
    <property type="match status" value="1"/>
</dbReference>
<dbReference type="Proteomes" id="UP000245380">
    <property type="component" value="Unassembled WGS sequence"/>
</dbReference>
<evidence type="ECO:0000313" key="17">
    <source>
        <dbReference type="EMBL" id="PWI58224.1"/>
    </source>
</evidence>
<dbReference type="Gene3D" id="2.40.30.30">
    <property type="entry name" value="Riboflavin kinase-like"/>
    <property type="match status" value="1"/>
</dbReference>
<name>A0A2U3DAB8_SULT2</name>
<dbReference type="EC" id="2.7.7.2" evidence="15"/>
<evidence type="ECO:0000256" key="2">
    <source>
        <dbReference type="ARBA" id="ARBA00004726"/>
    </source>
</evidence>
<dbReference type="SUPFAM" id="SSF82114">
    <property type="entry name" value="Riboflavin kinase-like"/>
    <property type="match status" value="1"/>
</dbReference>
<protein>
    <recommendedName>
        <fullName evidence="15">Riboflavin biosynthesis protein</fullName>
    </recommendedName>
    <domain>
        <recommendedName>
            <fullName evidence="15">Riboflavin kinase</fullName>
            <ecNumber evidence="15">2.7.1.26</ecNumber>
        </recommendedName>
        <alternativeName>
            <fullName evidence="15">Flavokinase</fullName>
        </alternativeName>
    </domain>
    <domain>
        <recommendedName>
            <fullName evidence="15">FMN adenylyltransferase</fullName>
            <ecNumber evidence="15">2.7.7.2</ecNumber>
        </recommendedName>
        <alternativeName>
            <fullName evidence="15">FAD pyrophosphorylase</fullName>
        </alternativeName>
        <alternativeName>
            <fullName evidence="15">FAD synthase</fullName>
        </alternativeName>
    </domain>
</protein>
<dbReference type="PIRSF" id="PIRSF004491">
    <property type="entry name" value="FAD_Synth"/>
    <property type="match status" value="1"/>
</dbReference>
<dbReference type="SUPFAM" id="SSF52374">
    <property type="entry name" value="Nucleotidylyl transferase"/>
    <property type="match status" value="1"/>
</dbReference>
<keyword evidence="4 15" id="KW-0285">Flavoprotein</keyword>
<evidence type="ECO:0000256" key="1">
    <source>
        <dbReference type="ARBA" id="ARBA00002121"/>
    </source>
</evidence>
<comment type="catalytic activity">
    <reaction evidence="14 15">
        <text>FMN + ATP + H(+) = FAD + diphosphate</text>
        <dbReference type="Rhea" id="RHEA:17237"/>
        <dbReference type="ChEBI" id="CHEBI:15378"/>
        <dbReference type="ChEBI" id="CHEBI:30616"/>
        <dbReference type="ChEBI" id="CHEBI:33019"/>
        <dbReference type="ChEBI" id="CHEBI:57692"/>
        <dbReference type="ChEBI" id="CHEBI:58210"/>
        <dbReference type="EC" id="2.7.7.2"/>
    </reaction>
</comment>
<comment type="function">
    <text evidence="1">Catalyzes the phosphorylation of riboflavin to FMN followed by the adenylation of FMN to FAD.</text>
</comment>
<dbReference type="InterPro" id="IPR015865">
    <property type="entry name" value="Riboflavin_kinase_bac/euk"/>
</dbReference>
<evidence type="ECO:0000256" key="10">
    <source>
        <dbReference type="ARBA" id="ARBA00022827"/>
    </source>
</evidence>
<dbReference type="NCBIfam" id="NF004160">
    <property type="entry name" value="PRK05627.1-3"/>
    <property type="match status" value="1"/>
</dbReference>
<keyword evidence="8 15" id="KW-0547">Nucleotide-binding</keyword>
<evidence type="ECO:0000256" key="11">
    <source>
        <dbReference type="ARBA" id="ARBA00022840"/>
    </source>
</evidence>
<dbReference type="InterPro" id="IPR023465">
    <property type="entry name" value="Riboflavin_kinase_dom_sf"/>
</dbReference>
<comment type="catalytic activity">
    <reaction evidence="13 15">
        <text>riboflavin + ATP = FMN + ADP + H(+)</text>
        <dbReference type="Rhea" id="RHEA:14357"/>
        <dbReference type="ChEBI" id="CHEBI:15378"/>
        <dbReference type="ChEBI" id="CHEBI:30616"/>
        <dbReference type="ChEBI" id="CHEBI:57986"/>
        <dbReference type="ChEBI" id="CHEBI:58210"/>
        <dbReference type="ChEBI" id="CHEBI:456216"/>
        <dbReference type="EC" id="2.7.1.26"/>
    </reaction>
</comment>
<evidence type="ECO:0000256" key="4">
    <source>
        <dbReference type="ARBA" id="ARBA00022630"/>
    </source>
</evidence>
<organism evidence="17 18">
    <name type="scientific">Sulfoacidibacillus thermotolerans</name>
    <name type="common">Acidibacillus sulfuroxidans</name>
    <dbReference type="NCBI Taxonomy" id="1765684"/>
    <lineage>
        <taxon>Bacteria</taxon>
        <taxon>Bacillati</taxon>
        <taxon>Bacillota</taxon>
        <taxon>Bacilli</taxon>
        <taxon>Bacillales</taxon>
        <taxon>Alicyclobacillaceae</taxon>
        <taxon>Sulfoacidibacillus</taxon>
    </lineage>
</organism>
<dbReference type="NCBIfam" id="TIGR00083">
    <property type="entry name" value="ribF"/>
    <property type="match status" value="1"/>
</dbReference>
<evidence type="ECO:0000256" key="8">
    <source>
        <dbReference type="ARBA" id="ARBA00022741"/>
    </source>
</evidence>